<protein>
    <recommendedName>
        <fullName evidence="5">Proteasome subunit alpha type</fullName>
    </recommendedName>
</protein>
<comment type="caution">
    <text evidence="8">The sequence shown here is derived from an EMBL/GenBank/DDBJ whole genome shotgun (WGS) entry which is preliminary data.</text>
</comment>
<dbReference type="InterPro" id="IPR000426">
    <property type="entry name" value="Proteasome_asu_N"/>
</dbReference>
<dbReference type="PANTHER" id="PTHR11599">
    <property type="entry name" value="PROTEASOME SUBUNIT ALPHA/BETA"/>
    <property type="match status" value="1"/>
</dbReference>
<evidence type="ECO:0000259" key="7">
    <source>
        <dbReference type="PROSITE" id="PS00388"/>
    </source>
</evidence>
<comment type="similarity">
    <text evidence="4 5">Belongs to the peptidase T1A family.</text>
</comment>
<evidence type="ECO:0000313" key="9">
    <source>
        <dbReference type="Proteomes" id="UP000807025"/>
    </source>
</evidence>
<dbReference type="Gene3D" id="3.60.20.10">
    <property type="entry name" value="Glutamine Phosphoribosylpyrophosphate, subunit 1, domain 1"/>
    <property type="match status" value="1"/>
</dbReference>
<dbReference type="Pfam" id="PF00227">
    <property type="entry name" value="Proteasome"/>
    <property type="match status" value="1"/>
</dbReference>
<dbReference type="PROSITE" id="PS00388">
    <property type="entry name" value="PROTEASOME_ALPHA_1"/>
    <property type="match status" value="1"/>
</dbReference>
<keyword evidence="9" id="KW-1185">Reference proteome</keyword>
<evidence type="ECO:0000256" key="1">
    <source>
        <dbReference type="ARBA" id="ARBA00022490"/>
    </source>
</evidence>
<evidence type="ECO:0000256" key="3">
    <source>
        <dbReference type="ARBA" id="ARBA00023242"/>
    </source>
</evidence>
<dbReference type="SUPFAM" id="SSF56235">
    <property type="entry name" value="N-terminal nucleophile aminohydrolases (Ntn hydrolases)"/>
    <property type="match status" value="1"/>
</dbReference>
<gene>
    <name evidence="8" type="ORF">BDN71DRAFT_1447178</name>
</gene>
<dbReference type="PROSITE" id="PS51475">
    <property type="entry name" value="PROTEASOME_ALPHA_2"/>
    <property type="match status" value="1"/>
</dbReference>
<reference evidence="8" key="1">
    <citation type="submission" date="2020-11" db="EMBL/GenBank/DDBJ databases">
        <authorList>
            <consortium name="DOE Joint Genome Institute"/>
            <person name="Ahrendt S."/>
            <person name="Riley R."/>
            <person name="Andreopoulos W."/>
            <person name="Labutti K."/>
            <person name="Pangilinan J."/>
            <person name="Ruiz-Duenas F.J."/>
            <person name="Barrasa J.M."/>
            <person name="Sanchez-Garcia M."/>
            <person name="Camarero S."/>
            <person name="Miyauchi S."/>
            <person name="Serrano A."/>
            <person name="Linde D."/>
            <person name="Babiker R."/>
            <person name="Drula E."/>
            <person name="Ayuso-Fernandez I."/>
            <person name="Pacheco R."/>
            <person name="Padilla G."/>
            <person name="Ferreira P."/>
            <person name="Barriuso J."/>
            <person name="Kellner H."/>
            <person name="Castanera R."/>
            <person name="Alfaro M."/>
            <person name="Ramirez L."/>
            <person name="Pisabarro A.G."/>
            <person name="Kuo A."/>
            <person name="Tritt A."/>
            <person name="Lipzen A."/>
            <person name="He G."/>
            <person name="Yan M."/>
            <person name="Ng V."/>
            <person name="Cullen D."/>
            <person name="Martin F."/>
            <person name="Rosso M.-N."/>
            <person name="Henrissat B."/>
            <person name="Hibbett D."/>
            <person name="Martinez A.T."/>
            <person name="Grigoriev I.V."/>
        </authorList>
    </citation>
    <scope>NUCLEOTIDE SEQUENCE</scope>
    <source>
        <strain evidence="8">ATCC 90797</strain>
    </source>
</reference>
<evidence type="ECO:0000256" key="2">
    <source>
        <dbReference type="ARBA" id="ARBA00022942"/>
    </source>
</evidence>
<comment type="subunit">
    <text evidence="5">The 26S proteasome consists of a 20S proteasome core and two 19S regulatory subunits.</text>
</comment>
<dbReference type="AlphaFoldDB" id="A0A9P5ZZY2"/>
<proteinExistence type="inferred from homology"/>
<evidence type="ECO:0000313" key="8">
    <source>
        <dbReference type="EMBL" id="KAF9495735.1"/>
    </source>
</evidence>
<dbReference type="EMBL" id="MU154559">
    <property type="protein sequence ID" value="KAF9495735.1"/>
    <property type="molecule type" value="Genomic_DNA"/>
</dbReference>
<dbReference type="SMART" id="SM00948">
    <property type="entry name" value="Proteasome_A_N"/>
    <property type="match status" value="1"/>
</dbReference>
<dbReference type="GO" id="GO:0019773">
    <property type="term" value="C:proteasome core complex, alpha-subunit complex"/>
    <property type="evidence" value="ECO:0007669"/>
    <property type="project" value="UniProtKB-UniRule"/>
</dbReference>
<dbReference type="GO" id="GO:0005737">
    <property type="term" value="C:cytoplasm"/>
    <property type="evidence" value="ECO:0007669"/>
    <property type="project" value="UniProtKB-SubCell"/>
</dbReference>
<organism evidence="8 9">
    <name type="scientific">Pleurotus eryngii</name>
    <name type="common">Boletus of the steppes</name>
    <dbReference type="NCBI Taxonomy" id="5323"/>
    <lineage>
        <taxon>Eukaryota</taxon>
        <taxon>Fungi</taxon>
        <taxon>Dikarya</taxon>
        <taxon>Basidiomycota</taxon>
        <taxon>Agaricomycotina</taxon>
        <taxon>Agaricomycetes</taxon>
        <taxon>Agaricomycetidae</taxon>
        <taxon>Agaricales</taxon>
        <taxon>Pleurotineae</taxon>
        <taxon>Pleurotaceae</taxon>
        <taxon>Pleurotus</taxon>
    </lineage>
</organism>
<dbReference type="InterPro" id="IPR029055">
    <property type="entry name" value="Ntn_hydrolases_N"/>
</dbReference>
<feature type="domain" description="Proteasome alpha-type subunits" evidence="7">
    <location>
        <begin position="6"/>
        <end position="28"/>
    </location>
</feature>
<dbReference type="InterPro" id="IPR023332">
    <property type="entry name" value="Proteasome_alpha-type"/>
</dbReference>
<comment type="subcellular location">
    <subcellularLocation>
        <location evidence="5">Cytoplasm</location>
    </subcellularLocation>
    <subcellularLocation>
        <location evidence="5">Nucleus</location>
    </subcellularLocation>
</comment>
<dbReference type="GO" id="GO:0006511">
    <property type="term" value="P:ubiquitin-dependent protein catabolic process"/>
    <property type="evidence" value="ECO:0007669"/>
    <property type="project" value="InterPro"/>
</dbReference>
<dbReference type="FunFam" id="3.60.20.10:FF:000016">
    <property type="entry name" value="Proteasome subunit alpha type-6"/>
    <property type="match status" value="1"/>
</dbReference>
<dbReference type="Pfam" id="PF10584">
    <property type="entry name" value="Proteasome_A_N"/>
    <property type="match status" value="1"/>
</dbReference>
<evidence type="ECO:0000256" key="4">
    <source>
        <dbReference type="PROSITE-ProRule" id="PRU00808"/>
    </source>
</evidence>
<sequence>MFRNTYDSDNTVFSPQGRLHQVEYALEAVKQGSAAVGLRSKTHSILLALKRSTGELASYQQKMFRIDDHVGIAIAGLTSDARVLSNFMRQHAMSSRMLFNRPVPVNRLVSAIADKAQVNTQEYGRRPYGVGFLVIGQDQTGPHLYEFSPSGNSYEYFAMSIGARSQSAKTYLEKHYKSFADCTLEELIKHGLHALRETLQQDKELTINNTSIGIVGPSSAHEEAVPPAGPFRIMEGEKIQVFLDSMIPKDAPAPTTTASDEDVQMAE</sequence>
<dbReference type="Proteomes" id="UP000807025">
    <property type="component" value="Unassembled WGS sequence"/>
</dbReference>
<dbReference type="InterPro" id="IPR050115">
    <property type="entry name" value="Proteasome_alpha"/>
</dbReference>
<accession>A0A9P5ZZY2</accession>
<dbReference type="OrthoDB" id="431557at2759"/>
<evidence type="ECO:0000256" key="5">
    <source>
        <dbReference type="RuleBase" id="RU000551"/>
    </source>
</evidence>
<keyword evidence="1 5" id="KW-0963">Cytoplasm</keyword>
<keyword evidence="2 4" id="KW-0647">Proteasome</keyword>
<evidence type="ECO:0000256" key="6">
    <source>
        <dbReference type="SAM" id="MobiDB-lite"/>
    </source>
</evidence>
<dbReference type="CDD" id="cd03749">
    <property type="entry name" value="proteasome_alpha_type_1"/>
    <property type="match status" value="1"/>
</dbReference>
<dbReference type="GO" id="GO:0005634">
    <property type="term" value="C:nucleus"/>
    <property type="evidence" value="ECO:0007669"/>
    <property type="project" value="UniProtKB-SubCell"/>
</dbReference>
<feature type="region of interest" description="Disordered" evidence="6">
    <location>
        <begin position="248"/>
        <end position="267"/>
    </location>
</feature>
<dbReference type="InterPro" id="IPR001353">
    <property type="entry name" value="Proteasome_sua/b"/>
</dbReference>
<dbReference type="InterPro" id="IPR035144">
    <property type="entry name" value="Proteasome_alpha1"/>
</dbReference>
<name>A0A9P5ZZY2_PLEER</name>
<keyword evidence="3 5" id="KW-0539">Nucleus</keyword>